<reference evidence="1 2" key="2">
    <citation type="journal article" date="2008" name="Nature">
        <title>The Phaeodactylum genome reveals the evolutionary history of diatom genomes.</title>
        <authorList>
            <person name="Bowler C."/>
            <person name="Allen A.E."/>
            <person name="Badger J.H."/>
            <person name="Grimwood J."/>
            <person name="Jabbari K."/>
            <person name="Kuo A."/>
            <person name="Maheswari U."/>
            <person name="Martens C."/>
            <person name="Maumus F."/>
            <person name="Otillar R.P."/>
            <person name="Rayko E."/>
            <person name="Salamov A."/>
            <person name="Vandepoele K."/>
            <person name="Beszteri B."/>
            <person name="Gruber A."/>
            <person name="Heijde M."/>
            <person name="Katinka M."/>
            <person name="Mock T."/>
            <person name="Valentin K."/>
            <person name="Verret F."/>
            <person name="Berges J.A."/>
            <person name="Brownlee C."/>
            <person name="Cadoret J.P."/>
            <person name="Chiovitti A."/>
            <person name="Choi C.J."/>
            <person name="Coesel S."/>
            <person name="De Martino A."/>
            <person name="Detter J.C."/>
            <person name="Durkin C."/>
            <person name="Falciatore A."/>
            <person name="Fournet J."/>
            <person name="Haruta M."/>
            <person name="Huysman M.J."/>
            <person name="Jenkins B.D."/>
            <person name="Jiroutova K."/>
            <person name="Jorgensen R.E."/>
            <person name="Joubert Y."/>
            <person name="Kaplan A."/>
            <person name="Kroger N."/>
            <person name="Kroth P.G."/>
            <person name="La Roche J."/>
            <person name="Lindquist E."/>
            <person name="Lommer M."/>
            <person name="Martin-Jezequel V."/>
            <person name="Lopez P.J."/>
            <person name="Lucas S."/>
            <person name="Mangogna M."/>
            <person name="McGinnis K."/>
            <person name="Medlin L.K."/>
            <person name="Montsant A."/>
            <person name="Oudot-Le Secq M.P."/>
            <person name="Napoli C."/>
            <person name="Obornik M."/>
            <person name="Parker M.S."/>
            <person name="Petit J.L."/>
            <person name="Porcel B.M."/>
            <person name="Poulsen N."/>
            <person name="Robison M."/>
            <person name="Rychlewski L."/>
            <person name="Rynearson T.A."/>
            <person name="Schmutz J."/>
            <person name="Shapiro H."/>
            <person name="Siaut M."/>
            <person name="Stanley M."/>
            <person name="Sussman M.R."/>
            <person name="Taylor A.R."/>
            <person name="Vardi A."/>
            <person name="von Dassow P."/>
            <person name="Vyverman W."/>
            <person name="Willis A."/>
            <person name="Wyrwicz L.S."/>
            <person name="Rokhsar D.S."/>
            <person name="Weissenbach J."/>
            <person name="Armbrust E.V."/>
            <person name="Green B.R."/>
            <person name="Van de Peer Y."/>
            <person name="Grigoriev I.V."/>
        </authorList>
    </citation>
    <scope>NUCLEOTIDE SEQUENCE [LARGE SCALE GENOMIC DNA]</scope>
    <source>
        <strain evidence="1 2">CCMP1335</strain>
    </source>
</reference>
<dbReference type="PaxDb" id="35128-Thaps4082"/>
<dbReference type="HOGENOM" id="CLU_593844_0_0_1"/>
<dbReference type="RefSeq" id="XP_002289135.1">
    <property type="nucleotide sequence ID" value="XM_002289099.1"/>
</dbReference>
<dbReference type="GeneID" id="7442034"/>
<organism evidence="1 2">
    <name type="scientific">Thalassiosira pseudonana</name>
    <name type="common">Marine diatom</name>
    <name type="synonym">Cyclotella nana</name>
    <dbReference type="NCBI Taxonomy" id="35128"/>
    <lineage>
        <taxon>Eukaryota</taxon>
        <taxon>Sar</taxon>
        <taxon>Stramenopiles</taxon>
        <taxon>Ochrophyta</taxon>
        <taxon>Bacillariophyta</taxon>
        <taxon>Coscinodiscophyceae</taxon>
        <taxon>Thalassiosirophycidae</taxon>
        <taxon>Thalassiosirales</taxon>
        <taxon>Thalassiosiraceae</taxon>
        <taxon>Thalassiosira</taxon>
    </lineage>
</organism>
<reference evidence="1 2" key="1">
    <citation type="journal article" date="2004" name="Science">
        <title>The genome of the diatom Thalassiosira pseudonana: ecology, evolution, and metabolism.</title>
        <authorList>
            <person name="Armbrust E.V."/>
            <person name="Berges J.A."/>
            <person name="Bowler C."/>
            <person name="Green B.R."/>
            <person name="Martinez D."/>
            <person name="Putnam N.H."/>
            <person name="Zhou S."/>
            <person name="Allen A.E."/>
            <person name="Apt K.E."/>
            <person name="Bechner M."/>
            <person name="Brzezinski M.A."/>
            <person name="Chaal B.K."/>
            <person name="Chiovitti A."/>
            <person name="Davis A.K."/>
            <person name="Demarest M.S."/>
            <person name="Detter J.C."/>
            <person name="Glavina T."/>
            <person name="Goodstein D."/>
            <person name="Hadi M.Z."/>
            <person name="Hellsten U."/>
            <person name="Hildebrand M."/>
            <person name="Jenkins B.D."/>
            <person name="Jurka J."/>
            <person name="Kapitonov V.V."/>
            <person name="Kroger N."/>
            <person name="Lau W.W."/>
            <person name="Lane T.W."/>
            <person name="Larimer F.W."/>
            <person name="Lippmeier J.C."/>
            <person name="Lucas S."/>
            <person name="Medina M."/>
            <person name="Montsant A."/>
            <person name="Obornik M."/>
            <person name="Parker M.S."/>
            <person name="Palenik B."/>
            <person name="Pazour G.J."/>
            <person name="Richardson P.M."/>
            <person name="Rynearson T.A."/>
            <person name="Saito M.A."/>
            <person name="Schwartz D.C."/>
            <person name="Thamatrakoln K."/>
            <person name="Valentin K."/>
            <person name="Vardi A."/>
            <person name="Wilkerson F.P."/>
            <person name="Rokhsar D.S."/>
        </authorList>
    </citation>
    <scope>NUCLEOTIDE SEQUENCE [LARGE SCALE GENOMIC DNA]</scope>
    <source>
        <strain evidence="1 2">CCMP1335</strain>
    </source>
</reference>
<dbReference type="Proteomes" id="UP000001449">
    <property type="component" value="Chromosome 4"/>
</dbReference>
<proteinExistence type="predicted"/>
<keyword evidence="2" id="KW-1185">Reference proteome</keyword>
<protein>
    <submittedName>
        <fullName evidence="1">Uncharacterized protein</fullName>
    </submittedName>
</protein>
<sequence>MALVIPTSPPSCSKRLFINGLLTAGILSFTIRQMILHIVFTDRSFNINTEGLSFLPSAPARAVIDAEEDNANVTKVSSSKQVGVGVSSSSHGPVLKTLIARTVSKSEAQNVVSDELHVRSFCKQHNYLKAMSLSNCNACEGDGGIYLNPYQFGGEGTSHYPNRVLCESVKNDDGENNYLNVQANFLLFAWDEDVIRNVTLSVGMNATNRIEGGKVDILDVSQNPSKTWNILTQLSEEVLEGYDYLWFIDGDVSLVSLNWQGFWMQHKLLKPKISQAALIGTNPMNRGTDHRILRPREDTRVLAAEVPIVEINNPLFEVGVWLGYRDLISKQSEILPLIEQGADYCLDVSWCHYAQNNAEGVQEVPPIGDILFEKNSPTLSLDSTASEAEKRPSCVVFYQSPMVHLNKQSMPKPSSFVRMNDRMCECRGFILYRLRPRLHHKLTDSFELCRQPITPRHLFSR</sequence>
<dbReference type="AlphaFoldDB" id="B8C0V9"/>
<dbReference type="KEGG" id="tps:THAPSDRAFT_4082"/>
<accession>B8C0V9</accession>
<name>B8C0V9_THAPS</name>
<evidence type="ECO:0000313" key="2">
    <source>
        <dbReference type="Proteomes" id="UP000001449"/>
    </source>
</evidence>
<evidence type="ECO:0000313" key="1">
    <source>
        <dbReference type="EMBL" id="EED92672.1"/>
    </source>
</evidence>
<dbReference type="EMBL" id="CM000641">
    <property type="protein sequence ID" value="EED92672.1"/>
    <property type="molecule type" value="Genomic_DNA"/>
</dbReference>
<dbReference type="InParanoid" id="B8C0V9"/>
<gene>
    <name evidence="1" type="ORF">THAPSDRAFT_4082</name>
</gene>